<reference evidence="1 2" key="1">
    <citation type="submission" date="2023-10" db="EMBL/GenBank/DDBJ databases">
        <title>Hymenobacter endophyticus sp. nov., an isolate from the leaf tissues of wheat.</title>
        <authorList>
            <person name="Dai Y."/>
        </authorList>
    </citation>
    <scope>NUCLEOTIDE SEQUENCE [LARGE SCALE GENOMIC DNA]</scope>
    <source>
        <strain evidence="1 2">ZK17L-C2</strain>
    </source>
</reference>
<protein>
    <recommendedName>
        <fullName evidence="3">LemA family protein</fullName>
    </recommendedName>
</protein>
<evidence type="ECO:0000313" key="1">
    <source>
        <dbReference type="EMBL" id="MDU0372882.1"/>
    </source>
</evidence>
<dbReference type="EMBL" id="JAWDJT010000023">
    <property type="protein sequence ID" value="MDU0372882.1"/>
    <property type="molecule type" value="Genomic_DNA"/>
</dbReference>
<dbReference type="Proteomes" id="UP001250698">
    <property type="component" value="Unassembled WGS sequence"/>
</dbReference>
<keyword evidence="2" id="KW-1185">Reference proteome</keyword>
<dbReference type="RefSeq" id="WP_316000233.1">
    <property type="nucleotide sequence ID" value="NZ_JAWDJT010000023.1"/>
</dbReference>
<gene>
    <name evidence="1" type="ORF">ROI90_20925</name>
</gene>
<evidence type="ECO:0000313" key="2">
    <source>
        <dbReference type="Proteomes" id="UP001250698"/>
    </source>
</evidence>
<comment type="caution">
    <text evidence="1">The sequence shown here is derived from an EMBL/GenBank/DDBJ whole genome shotgun (WGS) entry which is preliminary data.</text>
</comment>
<organism evidence="1 2">
    <name type="scientific">Hymenobacter endophyticus</name>
    <dbReference type="NCBI Taxonomy" id="3076335"/>
    <lineage>
        <taxon>Bacteria</taxon>
        <taxon>Pseudomonadati</taxon>
        <taxon>Bacteroidota</taxon>
        <taxon>Cytophagia</taxon>
        <taxon>Cytophagales</taxon>
        <taxon>Hymenobacteraceae</taxon>
        <taxon>Hymenobacter</taxon>
    </lineage>
</organism>
<accession>A0ABU3TNH9</accession>
<evidence type="ECO:0008006" key="3">
    <source>
        <dbReference type="Google" id="ProtNLM"/>
    </source>
</evidence>
<proteinExistence type="predicted"/>
<sequence length="68" mass="7813">MNKTLPLLALLLALGLILFLYQRLRTTETALEIAQKRFNDCEQVNFQLQNQLTQATRAAVPDSLRVRK</sequence>
<name>A0ABU3TNH9_9BACT</name>